<keyword evidence="6" id="KW-0057">Aromatic amino acid biosynthesis</keyword>
<dbReference type="NCBIfam" id="TIGR00262">
    <property type="entry name" value="trpA"/>
    <property type="match status" value="1"/>
</dbReference>
<evidence type="ECO:0000256" key="8">
    <source>
        <dbReference type="ARBA" id="ARBA00049047"/>
    </source>
</evidence>
<evidence type="ECO:0000313" key="12">
    <source>
        <dbReference type="Proteomes" id="UP000594263"/>
    </source>
</evidence>
<protein>
    <recommendedName>
        <fullName evidence="13">Tryptophan synthase</fullName>
    </recommendedName>
</protein>
<dbReference type="Gramene" id="Kaladp0012s0026.1.v1.1">
    <property type="protein sequence ID" value="Kaladp0012s0026.1.v1.1"/>
    <property type="gene ID" value="Kaladp0012s0026.v1.1"/>
</dbReference>
<dbReference type="Proteomes" id="UP000594263">
    <property type="component" value="Unplaced"/>
</dbReference>
<evidence type="ECO:0000256" key="7">
    <source>
        <dbReference type="ARBA" id="ARBA00023239"/>
    </source>
</evidence>
<dbReference type="SUPFAM" id="SSF51366">
    <property type="entry name" value="Ribulose-phoshate binding barrel"/>
    <property type="match status" value="1"/>
</dbReference>
<evidence type="ECO:0000256" key="3">
    <source>
        <dbReference type="ARBA" id="ARBA00022605"/>
    </source>
</evidence>
<dbReference type="Pfam" id="PF00290">
    <property type="entry name" value="Trp_syntA"/>
    <property type="match status" value="1"/>
</dbReference>
<organism evidence="11 12">
    <name type="scientific">Kalanchoe fedtschenkoi</name>
    <name type="common">Lavender scallops</name>
    <name type="synonym">South American air plant</name>
    <dbReference type="NCBI Taxonomy" id="63787"/>
    <lineage>
        <taxon>Eukaryota</taxon>
        <taxon>Viridiplantae</taxon>
        <taxon>Streptophyta</taxon>
        <taxon>Embryophyta</taxon>
        <taxon>Tracheophyta</taxon>
        <taxon>Spermatophyta</taxon>
        <taxon>Magnoliopsida</taxon>
        <taxon>eudicotyledons</taxon>
        <taxon>Gunneridae</taxon>
        <taxon>Pentapetalae</taxon>
        <taxon>Saxifragales</taxon>
        <taxon>Crassulaceae</taxon>
        <taxon>Kalanchoe</taxon>
    </lineage>
</organism>
<dbReference type="PANTHER" id="PTHR43406">
    <property type="entry name" value="TRYPTOPHAN SYNTHASE, ALPHA CHAIN"/>
    <property type="match status" value="1"/>
</dbReference>
<dbReference type="UniPathway" id="UPA00035">
    <property type="reaction ID" value="UER00044"/>
</dbReference>
<comment type="pathway">
    <text evidence="1">Amino-acid biosynthesis; L-tryptophan biosynthesis; L-tryptophan from chorismate: step 5/5.</text>
</comment>
<evidence type="ECO:0008006" key="13">
    <source>
        <dbReference type="Google" id="ProtNLM"/>
    </source>
</evidence>
<dbReference type="OMA" id="YFGPITS"/>
<evidence type="ECO:0000256" key="6">
    <source>
        <dbReference type="ARBA" id="ARBA00023141"/>
    </source>
</evidence>
<dbReference type="FunFam" id="3.20.20.70:FF:000107">
    <property type="entry name" value="Tryptophan synthase alpha chain, chloroplastic"/>
    <property type="match status" value="1"/>
</dbReference>
<dbReference type="GO" id="GO:0004834">
    <property type="term" value="F:tryptophan synthase activity"/>
    <property type="evidence" value="ECO:0007669"/>
    <property type="project" value="UniProtKB-EC"/>
</dbReference>
<dbReference type="PANTHER" id="PTHR43406:SF1">
    <property type="entry name" value="TRYPTOPHAN SYNTHASE ALPHA CHAIN, CHLOROPLASTIC"/>
    <property type="match status" value="1"/>
</dbReference>
<keyword evidence="7" id="KW-0456">Lyase</keyword>
<evidence type="ECO:0000313" key="11">
    <source>
        <dbReference type="EnsemblPlants" id="Kaladp0012s0026.1.v1.1"/>
    </source>
</evidence>
<dbReference type="GO" id="GO:0009507">
    <property type="term" value="C:chloroplast"/>
    <property type="evidence" value="ECO:0007669"/>
    <property type="project" value="TreeGrafter"/>
</dbReference>
<evidence type="ECO:0000256" key="2">
    <source>
        <dbReference type="ARBA" id="ARBA00011270"/>
    </source>
</evidence>
<dbReference type="AlphaFoldDB" id="A0A7N0SY66"/>
<keyword evidence="5" id="KW-0073">Auxin biosynthesis</keyword>
<dbReference type="EnsemblPlants" id="Kaladp0012s0026.1.v1.1">
    <property type="protein sequence ID" value="Kaladp0012s0026.1.v1.1"/>
    <property type="gene ID" value="Kaladp0012s0026.v1.1"/>
</dbReference>
<comment type="subunit">
    <text evidence="2">Tetramer of two alpha and two beta chains.</text>
</comment>
<dbReference type="Gene3D" id="3.20.20.70">
    <property type="entry name" value="Aldolase class I"/>
    <property type="match status" value="1"/>
</dbReference>
<evidence type="ECO:0000256" key="10">
    <source>
        <dbReference type="RuleBase" id="RU003662"/>
    </source>
</evidence>
<sequence length="307" mass="32911">MAAASLRAPLLNKLDLVHHKRAASSFRPVVAAVPMTSRVFAPAGGISETFVRLKKQGKAAFIPFLTAGDPDLSTTAEALRMLDRSGAAMIELGVPYSDALLDGPVIKASAARALANGTDLDTILTMVKTVTPHLSCPIVLFSYYHPIQKVGACNFMSAIRKSGVHGLIVPDLPIEETSYMRLAAVSHDIELVLLTTPSTPTERMHAIVEAADGFVYLVSSNGLTGVRNTMNPQVEFLLKDIKKVTNKPVAVGFGISKPEHVRQVVKWDADGVVVGSALVKLMSEARSPEEGLRELQSFTRTLTSAIN</sequence>
<dbReference type="InterPro" id="IPR013785">
    <property type="entry name" value="Aldolase_TIM"/>
</dbReference>
<dbReference type="InterPro" id="IPR002028">
    <property type="entry name" value="Trp_synthase_suA"/>
</dbReference>
<reference evidence="11" key="1">
    <citation type="submission" date="2021-01" db="UniProtKB">
        <authorList>
            <consortium name="EnsemblPlants"/>
        </authorList>
    </citation>
    <scope>IDENTIFICATION</scope>
</reference>
<name>A0A7N0SY66_KALFE</name>
<dbReference type="HAMAP" id="MF_00131">
    <property type="entry name" value="Trp_synth_alpha"/>
    <property type="match status" value="1"/>
</dbReference>
<evidence type="ECO:0000256" key="4">
    <source>
        <dbReference type="ARBA" id="ARBA00022822"/>
    </source>
</evidence>
<accession>A0A7N0SY66</accession>
<dbReference type="GO" id="GO:0005829">
    <property type="term" value="C:cytosol"/>
    <property type="evidence" value="ECO:0007669"/>
    <property type="project" value="TreeGrafter"/>
</dbReference>
<evidence type="ECO:0000256" key="9">
    <source>
        <dbReference type="ARBA" id="ARBA00060788"/>
    </source>
</evidence>
<dbReference type="GO" id="GO:0009851">
    <property type="term" value="P:auxin biosynthetic process"/>
    <property type="evidence" value="ECO:0007669"/>
    <property type="project" value="UniProtKB-KW"/>
</dbReference>
<dbReference type="InterPro" id="IPR018204">
    <property type="entry name" value="Trp_synthase_alpha_AS"/>
</dbReference>
<dbReference type="InterPro" id="IPR011060">
    <property type="entry name" value="RibuloseP-bd_barrel"/>
</dbReference>
<dbReference type="CDD" id="cd04724">
    <property type="entry name" value="Tryptophan_synthase_alpha"/>
    <property type="match status" value="1"/>
</dbReference>
<comment type="similarity">
    <text evidence="9 10">Belongs to the TrpA family.</text>
</comment>
<keyword evidence="4" id="KW-0822">Tryptophan biosynthesis</keyword>
<evidence type="ECO:0000256" key="5">
    <source>
        <dbReference type="ARBA" id="ARBA00023070"/>
    </source>
</evidence>
<evidence type="ECO:0000256" key="1">
    <source>
        <dbReference type="ARBA" id="ARBA00004733"/>
    </source>
</evidence>
<comment type="catalytic activity">
    <reaction evidence="8">
        <text>(1S,2R)-1-C-(indol-3-yl)glycerol 3-phosphate + L-serine = D-glyceraldehyde 3-phosphate + L-tryptophan + H2O</text>
        <dbReference type="Rhea" id="RHEA:10532"/>
        <dbReference type="ChEBI" id="CHEBI:15377"/>
        <dbReference type="ChEBI" id="CHEBI:33384"/>
        <dbReference type="ChEBI" id="CHEBI:57912"/>
        <dbReference type="ChEBI" id="CHEBI:58866"/>
        <dbReference type="ChEBI" id="CHEBI:59776"/>
        <dbReference type="EC" id="4.2.1.20"/>
    </reaction>
</comment>
<keyword evidence="3" id="KW-0028">Amino-acid biosynthesis</keyword>
<keyword evidence="12" id="KW-1185">Reference proteome</keyword>
<proteinExistence type="inferred from homology"/>
<dbReference type="PROSITE" id="PS00167">
    <property type="entry name" value="TRP_SYNTHASE_ALPHA"/>
    <property type="match status" value="1"/>
</dbReference>